<organism evidence="2 3">
    <name type="scientific">Haematococcus lacustris</name>
    <name type="common">Green alga</name>
    <name type="synonym">Haematococcus pluvialis</name>
    <dbReference type="NCBI Taxonomy" id="44745"/>
    <lineage>
        <taxon>Eukaryota</taxon>
        <taxon>Viridiplantae</taxon>
        <taxon>Chlorophyta</taxon>
        <taxon>core chlorophytes</taxon>
        <taxon>Chlorophyceae</taxon>
        <taxon>CS clade</taxon>
        <taxon>Chlamydomonadales</taxon>
        <taxon>Haematococcaceae</taxon>
        <taxon>Haematococcus</taxon>
    </lineage>
</organism>
<dbReference type="AlphaFoldDB" id="A0A6A0ABD2"/>
<name>A0A6A0ABD2_HAELA</name>
<dbReference type="Proteomes" id="UP000485058">
    <property type="component" value="Unassembled WGS sequence"/>
</dbReference>
<keyword evidence="3" id="KW-1185">Reference proteome</keyword>
<protein>
    <submittedName>
        <fullName evidence="2">Uncharacterized protein</fullName>
    </submittedName>
</protein>
<dbReference type="EMBL" id="BLLF01004238">
    <property type="protein sequence ID" value="GFH29207.1"/>
    <property type="molecule type" value="Genomic_DNA"/>
</dbReference>
<feature type="region of interest" description="Disordered" evidence="1">
    <location>
        <begin position="1"/>
        <end position="31"/>
    </location>
</feature>
<accession>A0A6A0ABD2</accession>
<reference evidence="2 3" key="1">
    <citation type="submission" date="2020-02" db="EMBL/GenBank/DDBJ databases">
        <title>Draft genome sequence of Haematococcus lacustris strain NIES-144.</title>
        <authorList>
            <person name="Morimoto D."/>
            <person name="Nakagawa S."/>
            <person name="Yoshida T."/>
            <person name="Sawayama S."/>
        </authorList>
    </citation>
    <scope>NUCLEOTIDE SEQUENCE [LARGE SCALE GENOMIC DNA]</scope>
    <source>
        <strain evidence="2 3">NIES-144</strain>
    </source>
</reference>
<evidence type="ECO:0000256" key="1">
    <source>
        <dbReference type="SAM" id="MobiDB-lite"/>
    </source>
</evidence>
<proteinExistence type="predicted"/>
<evidence type="ECO:0000313" key="3">
    <source>
        <dbReference type="Proteomes" id="UP000485058"/>
    </source>
</evidence>
<comment type="caution">
    <text evidence="2">The sequence shown here is derived from an EMBL/GenBank/DDBJ whole genome shotgun (WGS) entry which is preliminary data.</text>
</comment>
<sequence length="68" mass="6544">MGGSRGVGGSSSHVGEVEPAEKPMPMGNEAIRGCQGVPRALHGSSAAFDVQLGGNAEPLAAGSGAVKG</sequence>
<evidence type="ECO:0000313" key="2">
    <source>
        <dbReference type="EMBL" id="GFH29207.1"/>
    </source>
</evidence>
<gene>
    <name evidence="2" type="ORF">HaLaN_27838</name>
</gene>